<dbReference type="Pfam" id="PF09935">
    <property type="entry name" value="DUF2167"/>
    <property type="match status" value="1"/>
</dbReference>
<dbReference type="InterPro" id="IPR018682">
    <property type="entry name" value="DUF2167_membr"/>
</dbReference>
<feature type="compositionally biased region" description="Low complexity" evidence="1">
    <location>
        <begin position="301"/>
        <end position="314"/>
    </location>
</feature>
<organism evidence="4 5">
    <name type="scientific">Undibacterium parvum</name>
    <dbReference type="NCBI Taxonomy" id="401471"/>
    <lineage>
        <taxon>Bacteria</taxon>
        <taxon>Pseudomonadati</taxon>
        <taxon>Pseudomonadota</taxon>
        <taxon>Betaproteobacteria</taxon>
        <taxon>Burkholderiales</taxon>
        <taxon>Oxalobacteraceae</taxon>
        <taxon>Undibacterium</taxon>
    </lineage>
</organism>
<feature type="chain" id="PRO_5018735319" evidence="3">
    <location>
        <begin position="24"/>
        <end position="344"/>
    </location>
</feature>
<sequence length="344" mass="36750">MKLILKKFLALFALALVTQFAQAQSEAQKAEIKAAYEEADKVKQEGPFEVKMLDQAVLRIPAGQIFIPNPTASRILRAMGNSSDDSLLGVIFPAGDENWFVVARYEKAGYIKEDDAKEWNADELLKSLTEGAETGNVARREKGIREMQVVGWAEKPAYDANNHRLVWSAISKDKVGVDEDPGVNYNTYALGREGYISLNLVTSLKEVATQKAVAQNLLGNLEFTDGKRYADFNASTDKVAEYGLAALVAGVAAKKLGLFAVILAFLAKFAKVGLLALFGGGALFKKWFSSKKDKETAAVMASAAESTPESATAPDSGAAPVNPEAGKDASKAAGTEHTPGPGAV</sequence>
<evidence type="ECO:0000256" key="1">
    <source>
        <dbReference type="SAM" id="MobiDB-lite"/>
    </source>
</evidence>
<name>A0A3S5HM37_9BURK</name>
<gene>
    <name evidence="4" type="ORF">EJN92_18810</name>
</gene>
<dbReference type="OrthoDB" id="196355at2"/>
<accession>A0A3S5HM37</accession>
<reference evidence="4 5" key="1">
    <citation type="journal article" date="2011" name="Int. J. Syst. Evol. Microbiol.">
        <title>Description of Undibacterium oligocarboniphilum sp. nov., isolated from purified water, and Undibacterium pigrum strain CCUG 49012 as the type strain of Undibacterium parvum sp. nov., and emended descriptions of the genus Undibacterium and the species Undibacterium pigrum.</title>
        <authorList>
            <person name="Eder W."/>
            <person name="Wanner G."/>
            <person name="Ludwig W."/>
            <person name="Busse H.J."/>
            <person name="Ziemke-Kageler F."/>
            <person name="Lang E."/>
        </authorList>
    </citation>
    <scope>NUCLEOTIDE SEQUENCE [LARGE SCALE GENOMIC DNA]</scope>
    <source>
        <strain evidence="4 5">DSM 23061</strain>
    </source>
</reference>
<dbReference type="RefSeq" id="WP_126129230.1">
    <property type="nucleotide sequence ID" value="NZ_CP034464.1"/>
</dbReference>
<evidence type="ECO:0000256" key="2">
    <source>
        <dbReference type="SAM" id="Phobius"/>
    </source>
</evidence>
<evidence type="ECO:0000313" key="4">
    <source>
        <dbReference type="EMBL" id="AZP13861.1"/>
    </source>
</evidence>
<dbReference type="KEGG" id="upv:EJN92_18810"/>
<dbReference type="AlphaFoldDB" id="A0A3S5HM37"/>
<feature type="region of interest" description="Disordered" evidence="1">
    <location>
        <begin position="299"/>
        <end position="344"/>
    </location>
</feature>
<dbReference type="Proteomes" id="UP000275663">
    <property type="component" value="Chromosome"/>
</dbReference>
<keyword evidence="5" id="KW-1185">Reference proteome</keyword>
<feature type="transmembrane region" description="Helical" evidence="2">
    <location>
        <begin position="256"/>
        <end position="284"/>
    </location>
</feature>
<protein>
    <submittedName>
        <fullName evidence="4">DUF2167 domain-containing protein</fullName>
    </submittedName>
</protein>
<proteinExistence type="predicted"/>
<keyword evidence="2" id="KW-0472">Membrane</keyword>
<evidence type="ECO:0000256" key="3">
    <source>
        <dbReference type="SAM" id="SignalP"/>
    </source>
</evidence>
<evidence type="ECO:0000313" key="5">
    <source>
        <dbReference type="Proteomes" id="UP000275663"/>
    </source>
</evidence>
<keyword evidence="3" id="KW-0732">Signal</keyword>
<dbReference type="EMBL" id="CP034464">
    <property type="protein sequence ID" value="AZP13861.1"/>
    <property type="molecule type" value="Genomic_DNA"/>
</dbReference>
<feature type="signal peptide" evidence="3">
    <location>
        <begin position="1"/>
        <end position="23"/>
    </location>
</feature>
<keyword evidence="2" id="KW-0812">Transmembrane</keyword>
<keyword evidence="2" id="KW-1133">Transmembrane helix</keyword>